<dbReference type="EMBL" id="HBUF01382678">
    <property type="protein sequence ID" value="CAG6730933.1"/>
    <property type="molecule type" value="Transcribed_RNA"/>
</dbReference>
<feature type="signal peptide" evidence="1">
    <location>
        <begin position="1"/>
        <end position="19"/>
    </location>
</feature>
<dbReference type="EMBL" id="HBUF01556580">
    <property type="protein sequence ID" value="CAG6760498.1"/>
    <property type="molecule type" value="Transcribed_RNA"/>
</dbReference>
<accession>A0A8D8S8S5</accession>
<evidence type="ECO:0000313" key="2">
    <source>
        <dbReference type="EMBL" id="CAG6662591.1"/>
    </source>
</evidence>
<organism evidence="2">
    <name type="scientific">Cacopsylla melanoneura</name>
    <dbReference type="NCBI Taxonomy" id="428564"/>
    <lineage>
        <taxon>Eukaryota</taxon>
        <taxon>Metazoa</taxon>
        <taxon>Ecdysozoa</taxon>
        <taxon>Arthropoda</taxon>
        <taxon>Hexapoda</taxon>
        <taxon>Insecta</taxon>
        <taxon>Pterygota</taxon>
        <taxon>Neoptera</taxon>
        <taxon>Paraneoptera</taxon>
        <taxon>Hemiptera</taxon>
        <taxon>Sternorrhyncha</taxon>
        <taxon>Psylloidea</taxon>
        <taxon>Psyllidae</taxon>
        <taxon>Psyllinae</taxon>
        <taxon>Cacopsylla</taxon>
    </lineage>
</organism>
<dbReference type="EMBL" id="HBUF01382681">
    <property type="protein sequence ID" value="CAG6730939.1"/>
    <property type="molecule type" value="Transcribed_RNA"/>
</dbReference>
<sequence length="215" mass="25321">MLWCCILILTVFVFTKVKTDVLPSPPDLNPDPLSDYYDEIGDYYHRFTTVSIFQAKFFPHDDPNLLLMLRKHLENPNARRKSMVKIANAFDRDKKKHKQQLEKDHVQGLHTKIWPSLIPTGYMSTPEFFFDKIQENRQDGKVLCHLCLVYVRSRDHFHRHYMRHFVPPNATGKTRRIRRTLRKTIVTTKPTSSLSSNGSVKIKRRVLRTKTTVIT</sequence>
<dbReference type="EMBL" id="HBUF01382679">
    <property type="protein sequence ID" value="CAG6730935.1"/>
    <property type="molecule type" value="Transcribed_RNA"/>
</dbReference>
<dbReference type="EMBL" id="HBUF01036514">
    <property type="protein sequence ID" value="CAG6616673.1"/>
    <property type="molecule type" value="Transcribed_RNA"/>
</dbReference>
<keyword evidence="1" id="KW-0732">Signal</keyword>
<protein>
    <submittedName>
        <fullName evidence="2">Uncharacterized protein</fullName>
    </submittedName>
</protein>
<reference evidence="2" key="1">
    <citation type="submission" date="2021-05" db="EMBL/GenBank/DDBJ databases">
        <authorList>
            <person name="Alioto T."/>
            <person name="Alioto T."/>
            <person name="Gomez Garrido J."/>
        </authorList>
    </citation>
    <scope>NUCLEOTIDE SEQUENCE</scope>
</reference>
<dbReference type="AlphaFoldDB" id="A0A8D8S8S5"/>
<evidence type="ECO:0000256" key="1">
    <source>
        <dbReference type="SAM" id="SignalP"/>
    </source>
</evidence>
<dbReference type="EMBL" id="HBUF01203025">
    <property type="protein sequence ID" value="CAG6662591.1"/>
    <property type="molecule type" value="Transcribed_RNA"/>
</dbReference>
<proteinExistence type="predicted"/>
<dbReference type="EMBL" id="HBUF01382680">
    <property type="protein sequence ID" value="CAG6730937.1"/>
    <property type="molecule type" value="Transcribed_RNA"/>
</dbReference>
<name>A0A8D8S8S5_9HEMI</name>
<dbReference type="EMBL" id="HBUF01203026">
    <property type="protein sequence ID" value="CAG6662593.1"/>
    <property type="molecule type" value="Transcribed_RNA"/>
</dbReference>
<feature type="chain" id="PRO_5036428647" evidence="1">
    <location>
        <begin position="20"/>
        <end position="215"/>
    </location>
</feature>